<protein>
    <recommendedName>
        <fullName evidence="8">SHSP domain-containing protein</fullName>
    </recommendedName>
</protein>
<gene>
    <name evidence="9" type="ORF">AAG570_007900</name>
</gene>
<feature type="binding site" evidence="5">
    <location>
        <position position="113"/>
    </location>
    <ligand>
        <name>Zn(2+)</name>
        <dbReference type="ChEBI" id="CHEBI:29105"/>
        <label>1</label>
    </ligand>
</feature>
<dbReference type="AlphaFoldDB" id="A0ABD0YEZ1"/>
<dbReference type="GO" id="GO:0005737">
    <property type="term" value="C:cytoplasm"/>
    <property type="evidence" value="ECO:0007669"/>
    <property type="project" value="UniProtKB-ARBA"/>
</dbReference>
<dbReference type="InterPro" id="IPR001436">
    <property type="entry name" value="Alpha-crystallin/sHSP_animal"/>
</dbReference>
<evidence type="ECO:0000256" key="6">
    <source>
        <dbReference type="PROSITE-ProRule" id="PRU00285"/>
    </source>
</evidence>
<evidence type="ECO:0000256" key="1">
    <source>
        <dbReference type="ARBA" id="ARBA00022613"/>
    </source>
</evidence>
<dbReference type="GO" id="GO:0046872">
    <property type="term" value="F:metal ion binding"/>
    <property type="evidence" value="ECO:0007669"/>
    <property type="project" value="UniProtKB-KW"/>
</dbReference>
<sequence>MSLVPMLFRDWWDDMDKERPSRLFDQHFGNVLNRDELFSNFQPMSLLRSAGYFRPWRQSITRQNSGSSTITADPDKVQVVLDVQQFSPSEITVKVMDNSVIIEGKHDEKQDEHGYISRHFKRKYLLPKDVVTNEVVSSLSSDGVLTVTAPKRSLHEGGARNVPIIQTGTPAVSTSGETSIKVEQAT</sequence>
<dbReference type="PIRSF" id="PIRSF036514">
    <property type="entry name" value="Sm_HSP_B1"/>
    <property type="match status" value="1"/>
</dbReference>
<feature type="domain" description="SHSP" evidence="8">
    <location>
        <begin position="59"/>
        <end position="167"/>
    </location>
</feature>
<dbReference type="PANTHER" id="PTHR45640:SF34">
    <property type="entry name" value="PROTEIN LETHAL(2)ESSENTIAL FOR LIFE"/>
    <property type="match status" value="1"/>
</dbReference>
<dbReference type="Gene3D" id="2.60.40.790">
    <property type="match status" value="1"/>
</dbReference>
<dbReference type="EMBL" id="JBFDAA010000022">
    <property type="protein sequence ID" value="KAL1110369.1"/>
    <property type="molecule type" value="Genomic_DNA"/>
</dbReference>
<accession>A0ABD0YEZ1</accession>
<keyword evidence="10" id="KW-1185">Reference proteome</keyword>
<keyword evidence="2 5" id="KW-0479">Metal-binding</keyword>
<dbReference type="Pfam" id="PF00525">
    <property type="entry name" value="Crystallin"/>
    <property type="match status" value="1"/>
</dbReference>
<organism evidence="9 10">
    <name type="scientific">Ranatra chinensis</name>
    <dbReference type="NCBI Taxonomy" id="642074"/>
    <lineage>
        <taxon>Eukaryota</taxon>
        <taxon>Metazoa</taxon>
        <taxon>Ecdysozoa</taxon>
        <taxon>Arthropoda</taxon>
        <taxon>Hexapoda</taxon>
        <taxon>Insecta</taxon>
        <taxon>Pterygota</taxon>
        <taxon>Neoptera</taxon>
        <taxon>Paraneoptera</taxon>
        <taxon>Hemiptera</taxon>
        <taxon>Heteroptera</taxon>
        <taxon>Panheteroptera</taxon>
        <taxon>Nepomorpha</taxon>
        <taxon>Nepidae</taxon>
        <taxon>Ranatrinae</taxon>
        <taxon>Ranatra</taxon>
    </lineage>
</organism>
<keyword evidence="1" id="KW-0273">Eye lens protein</keyword>
<dbReference type="SUPFAM" id="SSF49764">
    <property type="entry name" value="HSP20-like chaperones"/>
    <property type="match status" value="1"/>
</dbReference>
<dbReference type="InterPro" id="IPR008978">
    <property type="entry name" value="HSP20-like_chaperone"/>
</dbReference>
<evidence type="ECO:0000256" key="2">
    <source>
        <dbReference type="ARBA" id="ARBA00022723"/>
    </source>
</evidence>
<dbReference type="PROSITE" id="PS01031">
    <property type="entry name" value="SHSP"/>
    <property type="match status" value="1"/>
</dbReference>
<feature type="binding site" evidence="5">
    <location>
        <position position="106"/>
    </location>
    <ligand>
        <name>Zn(2+)</name>
        <dbReference type="ChEBI" id="CHEBI:29105"/>
        <label>1</label>
    </ligand>
</feature>
<keyword evidence="3 5" id="KW-0862">Zinc</keyword>
<reference evidence="9 10" key="1">
    <citation type="submission" date="2024-07" db="EMBL/GenBank/DDBJ databases">
        <title>Chromosome-level genome assembly of the water stick insect Ranatra chinensis (Heteroptera: Nepidae).</title>
        <authorList>
            <person name="Liu X."/>
        </authorList>
    </citation>
    <scope>NUCLEOTIDE SEQUENCE [LARGE SCALE GENOMIC DNA]</scope>
    <source>
        <strain evidence="9">Cailab_2021Rc</strain>
        <tissue evidence="9">Muscle</tissue>
    </source>
</reference>
<dbReference type="InterPro" id="IPR002068">
    <property type="entry name" value="A-crystallin/Hsp20_dom"/>
</dbReference>
<evidence type="ECO:0000256" key="4">
    <source>
        <dbReference type="PIRNR" id="PIRNR036514"/>
    </source>
</evidence>
<evidence type="ECO:0000256" key="3">
    <source>
        <dbReference type="ARBA" id="ARBA00022833"/>
    </source>
</evidence>
<evidence type="ECO:0000313" key="9">
    <source>
        <dbReference type="EMBL" id="KAL1110369.1"/>
    </source>
</evidence>
<evidence type="ECO:0000256" key="5">
    <source>
        <dbReference type="PIRSR" id="PIRSR036514-1"/>
    </source>
</evidence>
<dbReference type="PANTHER" id="PTHR45640">
    <property type="entry name" value="HEAT SHOCK PROTEIN HSP-12.2-RELATED"/>
    <property type="match status" value="1"/>
</dbReference>
<comment type="similarity">
    <text evidence="4 6 7">Belongs to the small heat shock protein (HSP20) family.</text>
</comment>
<dbReference type="GO" id="GO:0009408">
    <property type="term" value="P:response to heat"/>
    <property type="evidence" value="ECO:0007669"/>
    <property type="project" value="UniProtKB-ARBA"/>
</dbReference>
<proteinExistence type="inferred from homology"/>
<dbReference type="Pfam" id="PF00011">
    <property type="entry name" value="HSP20"/>
    <property type="match status" value="1"/>
</dbReference>
<dbReference type="CDD" id="cd06526">
    <property type="entry name" value="metazoan_ACD"/>
    <property type="match status" value="1"/>
</dbReference>
<dbReference type="PRINTS" id="PR00299">
    <property type="entry name" value="ACRYSTALLIN"/>
</dbReference>
<dbReference type="Proteomes" id="UP001558652">
    <property type="component" value="Unassembled WGS sequence"/>
</dbReference>
<evidence type="ECO:0000259" key="8">
    <source>
        <dbReference type="PROSITE" id="PS01031"/>
    </source>
</evidence>
<evidence type="ECO:0000313" key="10">
    <source>
        <dbReference type="Proteomes" id="UP001558652"/>
    </source>
</evidence>
<evidence type="ECO:0000256" key="7">
    <source>
        <dbReference type="RuleBase" id="RU003616"/>
    </source>
</evidence>
<dbReference type="GO" id="GO:0005212">
    <property type="term" value="F:structural constituent of eye lens"/>
    <property type="evidence" value="ECO:0007669"/>
    <property type="project" value="UniProtKB-KW"/>
</dbReference>
<dbReference type="InterPro" id="IPR055269">
    <property type="entry name" value="Alpha-crystallin/HSP_16"/>
</dbReference>
<comment type="caution">
    <text evidence="9">The sequence shown here is derived from an EMBL/GenBank/DDBJ whole genome shotgun (WGS) entry which is preliminary data.</text>
</comment>
<feature type="binding site" evidence="5">
    <location>
        <position position="108"/>
    </location>
    <ligand>
        <name>Zn(2+)</name>
        <dbReference type="ChEBI" id="CHEBI:29105"/>
        <label>1</label>
    </ligand>
</feature>
<name>A0ABD0YEZ1_9HEMI</name>
<dbReference type="InterPro" id="IPR003090">
    <property type="entry name" value="Alpha-crystallin_N"/>
</dbReference>